<organism evidence="1 2">
    <name type="scientific">Hydra vulgaris</name>
    <name type="common">Hydra</name>
    <name type="synonym">Hydra attenuata</name>
    <dbReference type="NCBI Taxonomy" id="6087"/>
    <lineage>
        <taxon>Eukaryota</taxon>
        <taxon>Metazoa</taxon>
        <taxon>Cnidaria</taxon>
        <taxon>Hydrozoa</taxon>
        <taxon>Hydroidolina</taxon>
        <taxon>Anthoathecata</taxon>
        <taxon>Aplanulata</taxon>
        <taxon>Hydridae</taxon>
        <taxon>Hydra</taxon>
    </lineage>
</organism>
<evidence type="ECO:0000313" key="2">
    <source>
        <dbReference type="RefSeq" id="XP_065668099.1"/>
    </source>
</evidence>
<reference evidence="2" key="1">
    <citation type="submission" date="2025-08" db="UniProtKB">
        <authorList>
            <consortium name="RefSeq"/>
        </authorList>
    </citation>
    <scope>IDENTIFICATION</scope>
</reference>
<accession>A0ABM4D1H2</accession>
<dbReference type="Proteomes" id="UP001652625">
    <property type="component" value="Chromosome 12"/>
</dbReference>
<proteinExistence type="predicted"/>
<keyword evidence="1" id="KW-1185">Reference proteome</keyword>
<dbReference type="RefSeq" id="XP_065668099.1">
    <property type="nucleotide sequence ID" value="XM_065812027.1"/>
</dbReference>
<sequence length="241" mass="28478">MNIKYRKREKTPKYTIEQQIKAKKRSRKLENQLYNTKSLLVIDDEKYFCFAGDNMPGNSGYYTNNKKICPESVRFIGKEKFPKKLLMWIAISDRGMSEPLFRTSKAVVINSSIYINECLEKRLLPFTHKYHADFNYLFWPNLASSHYSEDSLNWMDQYVYYVDKESNPLNVPQARPIENCWGHFAQKVYEEDWQSSTEQVLIDRIKLKLQEIDLNFLQSHMKGVRAKLRSIADGGVISYKK</sequence>
<gene>
    <name evidence="2" type="primary">LOC136088330</name>
</gene>
<dbReference type="Gene3D" id="3.30.420.10">
    <property type="entry name" value="Ribonuclease H-like superfamily/Ribonuclease H"/>
    <property type="match status" value="1"/>
</dbReference>
<dbReference type="InterPro" id="IPR036397">
    <property type="entry name" value="RNaseH_sf"/>
</dbReference>
<protein>
    <submittedName>
        <fullName evidence="2">Uncharacterized protein LOC136088330</fullName>
    </submittedName>
</protein>
<name>A0ABM4D1H2_HYDVU</name>
<evidence type="ECO:0000313" key="1">
    <source>
        <dbReference type="Proteomes" id="UP001652625"/>
    </source>
</evidence>
<dbReference type="GeneID" id="136088330"/>